<gene>
    <name evidence="2" type="ORF">M404DRAFT_20559</name>
</gene>
<dbReference type="HOGENOM" id="CLU_023634_1_0_1"/>
<feature type="region of interest" description="Disordered" evidence="1">
    <location>
        <begin position="80"/>
        <end position="140"/>
    </location>
</feature>
<proteinExistence type="predicted"/>
<protein>
    <submittedName>
        <fullName evidence="2">Uncharacterized protein</fullName>
    </submittedName>
</protein>
<dbReference type="InParanoid" id="A0A0C3PBG1"/>
<evidence type="ECO:0000256" key="1">
    <source>
        <dbReference type="SAM" id="MobiDB-lite"/>
    </source>
</evidence>
<evidence type="ECO:0000313" key="3">
    <source>
        <dbReference type="Proteomes" id="UP000054217"/>
    </source>
</evidence>
<evidence type="ECO:0000313" key="2">
    <source>
        <dbReference type="EMBL" id="KIO11030.1"/>
    </source>
</evidence>
<sequence length="735" mass="78927">MDNQPAAECPQETLASGRPKRQVANVHPGRIVLDSQPRRQTSAEKEANNERTREALAKKVAALKRGYQRIGEIEDEMEVNQSGVAAGAKPIKPCPRPRPRPRAVGRQRNESDGGTNEPLTPLADVEDNAGPVVMKGKGTKAAKAKSLREAIISTRNKVSPPSTRDNSIGASTGLMCVLLLNMFLLTEATLFFANVLTTASSDDKLTLSKRVKNWVNIVDTSSTRSSSASASPRTSAAPPPSTSTLATSTTDVEFRVFNLGSPLPNDPQYNYEFESQLPENFDSLPDRKDGEASGPVRPLALDVPALQNVISQCAAAMAEDYEANDPAARLANVKRKVAELEYVSTSEVEGGGVDDNCDNLDDAIRVLGHKNAAAKSRVTVTKGMPKKIKIQACDSMSSLSATSTSKRSIVASDSSSQVQTVPAQARFNNSDLPSDLHKDQKWKREVIPTLILWAGNQEDAFNIAKQDICGALQEIMPVVYPILKNTAGSILPSSPMVSVASQRLCDWRHGFASAAVAQLVAFFLNPQDPSPADTAKVLLDHFTFLYEDLDTTVPEKAFRSVFVQQLLLSSHLTAIKGYVQVPALDTSSLAKHGVVGALGLCAAALSRGLNLVRSGDVEFKSPVNVKDGIAKVATRFVRTPVKYNMASGKDSKTACAFSDQNWGAPTRKFTGAAKRRSIAQLQAIVELALASLAIGQELDPELLSDAGSDDDFGRVHASVLRQDSKRAISAKLAVF</sequence>
<name>A0A0C3PBG1_PISTI</name>
<dbReference type="OrthoDB" id="2690833at2759"/>
<dbReference type="Proteomes" id="UP000054217">
    <property type="component" value="Unassembled WGS sequence"/>
</dbReference>
<accession>A0A0C3PBG1</accession>
<reference evidence="2 3" key="1">
    <citation type="submission" date="2014-04" db="EMBL/GenBank/DDBJ databases">
        <authorList>
            <consortium name="DOE Joint Genome Institute"/>
            <person name="Kuo A."/>
            <person name="Kohler A."/>
            <person name="Costa M.D."/>
            <person name="Nagy L.G."/>
            <person name="Floudas D."/>
            <person name="Copeland A."/>
            <person name="Barry K.W."/>
            <person name="Cichocki N."/>
            <person name="Veneault-Fourrey C."/>
            <person name="LaButti K."/>
            <person name="Lindquist E.A."/>
            <person name="Lipzen A."/>
            <person name="Lundell T."/>
            <person name="Morin E."/>
            <person name="Murat C."/>
            <person name="Sun H."/>
            <person name="Tunlid A."/>
            <person name="Henrissat B."/>
            <person name="Grigoriev I.V."/>
            <person name="Hibbett D.S."/>
            <person name="Martin F."/>
            <person name="Nordberg H.P."/>
            <person name="Cantor M.N."/>
            <person name="Hua S.X."/>
        </authorList>
    </citation>
    <scope>NUCLEOTIDE SEQUENCE [LARGE SCALE GENOMIC DNA]</scope>
    <source>
        <strain evidence="2 3">Marx 270</strain>
    </source>
</reference>
<feature type="compositionally biased region" description="Basic and acidic residues" evidence="1">
    <location>
        <begin position="41"/>
        <end position="53"/>
    </location>
</feature>
<feature type="region of interest" description="Disordered" evidence="1">
    <location>
        <begin position="222"/>
        <end position="247"/>
    </location>
</feature>
<feature type="compositionally biased region" description="Basic residues" evidence="1">
    <location>
        <begin position="95"/>
        <end position="105"/>
    </location>
</feature>
<dbReference type="AlphaFoldDB" id="A0A0C3PBG1"/>
<feature type="region of interest" description="Disordered" evidence="1">
    <location>
        <begin position="1"/>
        <end position="53"/>
    </location>
</feature>
<reference evidence="3" key="2">
    <citation type="submission" date="2015-01" db="EMBL/GenBank/DDBJ databases">
        <title>Evolutionary Origins and Diversification of the Mycorrhizal Mutualists.</title>
        <authorList>
            <consortium name="DOE Joint Genome Institute"/>
            <consortium name="Mycorrhizal Genomics Consortium"/>
            <person name="Kohler A."/>
            <person name="Kuo A."/>
            <person name="Nagy L.G."/>
            <person name="Floudas D."/>
            <person name="Copeland A."/>
            <person name="Barry K.W."/>
            <person name="Cichocki N."/>
            <person name="Veneault-Fourrey C."/>
            <person name="LaButti K."/>
            <person name="Lindquist E.A."/>
            <person name="Lipzen A."/>
            <person name="Lundell T."/>
            <person name="Morin E."/>
            <person name="Murat C."/>
            <person name="Riley R."/>
            <person name="Ohm R."/>
            <person name="Sun H."/>
            <person name="Tunlid A."/>
            <person name="Henrissat B."/>
            <person name="Grigoriev I.V."/>
            <person name="Hibbett D.S."/>
            <person name="Martin F."/>
        </authorList>
    </citation>
    <scope>NUCLEOTIDE SEQUENCE [LARGE SCALE GENOMIC DNA]</scope>
    <source>
        <strain evidence="3">Marx 270</strain>
    </source>
</reference>
<organism evidence="2 3">
    <name type="scientific">Pisolithus tinctorius Marx 270</name>
    <dbReference type="NCBI Taxonomy" id="870435"/>
    <lineage>
        <taxon>Eukaryota</taxon>
        <taxon>Fungi</taxon>
        <taxon>Dikarya</taxon>
        <taxon>Basidiomycota</taxon>
        <taxon>Agaricomycotina</taxon>
        <taxon>Agaricomycetes</taxon>
        <taxon>Agaricomycetidae</taxon>
        <taxon>Boletales</taxon>
        <taxon>Sclerodermatineae</taxon>
        <taxon>Pisolithaceae</taxon>
        <taxon>Pisolithus</taxon>
    </lineage>
</organism>
<keyword evidence="3" id="KW-1185">Reference proteome</keyword>
<dbReference type="EMBL" id="KN831950">
    <property type="protein sequence ID" value="KIO11030.1"/>
    <property type="molecule type" value="Genomic_DNA"/>
</dbReference>